<gene>
    <name evidence="1" type="ORF">EZS27_022508</name>
</gene>
<dbReference type="AlphaFoldDB" id="A0A5J4R649"/>
<dbReference type="EMBL" id="SNRY01001790">
    <property type="protein sequence ID" value="KAA6328620.1"/>
    <property type="molecule type" value="Genomic_DNA"/>
</dbReference>
<evidence type="ECO:0000313" key="1">
    <source>
        <dbReference type="EMBL" id="KAA6328620.1"/>
    </source>
</evidence>
<reference evidence="1" key="1">
    <citation type="submission" date="2019-03" db="EMBL/GenBank/DDBJ databases">
        <title>Single cell metagenomics reveals metabolic interactions within the superorganism composed of flagellate Streblomastix strix and complex community of Bacteroidetes bacteria on its surface.</title>
        <authorList>
            <person name="Treitli S.C."/>
            <person name="Kolisko M."/>
            <person name="Husnik F."/>
            <person name="Keeling P."/>
            <person name="Hampl V."/>
        </authorList>
    </citation>
    <scope>NUCLEOTIDE SEQUENCE</scope>
    <source>
        <strain evidence="1">STM</strain>
    </source>
</reference>
<proteinExistence type="predicted"/>
<comment type="caution">
    <text evidence="1">The sequence shown here is derived from an EMBL/GenBank/DDBJ whole genome shotgun (WGS) entry which is preliminary data.</text>
</comment>
<sequence length="209" mass="23118">MQFTPGDRRFVDTNRDGRITDNDRVIIGSPIPDFYGGFNFNGEYKNFDFNIFFNYSVGNEILSFVNRNFISMNGEGSTGLQNVSKDFYNNRWAGEGTPSKYPHAAWSDVAGNSRVSDAFVEDGSYLRLKNIEIGYTIPTNLSRKLNGAKLRIFASVQNLFTITGYSGMDPEIGQSMGSDGDAGGVTASGVDVGIYPYSKFFTMGLNLQF</sequence>
<name>A0A5J4R649_9ZZZZ</name>
<keyword evidence="1" id="KW-0675">Receptor</keyword>
<protein>
    <submittedName>
        <fullName evidence="1">TonB-dependent receptor SusC</fullName>
    </submittedName>
</protein>
<organism evidence="1">
    <name type="scientific">termite gut metagenome</name>
    <dbReference type="NCBI Taxonomy" id="433724"/>
    <lineage>
        <taxon>unclassified sequences</taxon>
        <taxon>metagenomes</taxon>
        <taxon>organismal metagenomes</taxon>
    </lineage>
</organism>
<accession>A0A5J4R649</accession>
<dbReference type="SUPFAM" id="SSF56935">
    <property type="entry name" value="Porins"/>
    <property type="match status" value="1"/>
</dbReference>